<feature type="compositionally biased region" description="Basic and acidic residues" evidence="1">
    <location>
        <begin position="194"/>
        <end position="204"/>
    </location>
</feature>
<gene>
    <name evidence="2" type="ORF">CSUI_000292</name>
</gene>
<feature type="region of interest" description="Disordered" evidence="1">
    <location>
        <begin position="187"/>
        <end position="225"/>
    </location>
</feature>
<dbReference type="PANTHER" id="PTHR40861:SF1">
    <property type="entry name" value="PHOSPHATIDATE PHOSPHATASE APP1 CATALYTIC DOMAIN-CONTAINING PROTEIN"/>
    <property type="match status" value="1"/>
</dbReference>
<dbReference type="PANTHER" id="PTHR40861">
    <property type="entry name" value="DUF2183 DOMAIN-CONTAINING PROTEIN"/>
    <property type="match status" value="1"/>
</dbReference>
<evidence type="ECO:0000313" key="3">
    <source>
        <dbReference type="Proteomes" id="UP000221165"/>
    </source>
</evidence>
<dbReference type="RefSeq" id="XP_067927499.1">
    <property type="nucleotide sequence ID" value="XM_068060526.1"/>
</dbReference>
<sequence length="920" mass="100921">MTPNRTPTTTTSPAQGEKALRLRFRLAVVVLLCCSLYGEIFSSSPVGLFVKADVAFQRGRDLFLLPKTFPSAKPFLLDEKNLKTSSSMTTMSRHVAAWRRVGASYQNILILSDIDDTLWSSGAWRVGRKTLGGVDEDFLRGQAYPGIAALFFVLSYGPHVTTKAPNVCIPACPAYIRSPLFQTCPVSPFDGESSQEKKEEEEGRVVSPPHRHLPASSSSPLSLSPPSLPPTIGLLTARASTSALKNITRPASFYTAVGSALVHGARQMYPGSHRHQVESWGSVCFENDIEFLRDFLGGQHTRGRAKISGYRKAAAEFPQKSLLFFGDLGERDVEVGAGIALYDSQRFVSMFAHVVFDMLKASPSSFKGEGQELSEGETISSLPKHASRFDIEFNGHKIPAIQLTYSVEVRLHPKDPEPVTFAQLSDTHLYSAGMLMGRELKPLMIDLARESIEALTQGKQPRPLPTIFLKFNELHVRRSKDVHPQTTTNPLKRLYRRLSIGIRKGVSRMLSLQWDEGKDIAAYTSLIPVVPEGGQSRTQPSGRDLGVPFIPYRGALGAGISAFILEMITLQDLINLAIAAVRDYRSLGPPESCAQRDTLDEILSDLRLMKILAGDALTVSGGLLDNLDLFHDAVKAMEAFQARADHMCYEGEATPIGVSWLESREGQACIFSFGLQNSIGPDPVARIPPPILPLARFTCENLEKLRHWKSLGGEELEVLALGFSLALSEAVGFSNASSLTNGSFLAEGGEGEEQEAPLDLKGDERSFLATSSSPSSSSFIPPVEECPWTPVHLILRDMRSICERQKKSKKLRDSPCATMSRVLYEEGLLGVFQRVSAWLGGGAKKPLHLDDLRLVIDPVSRRVDDLTKKASGHFQIFNTVGLSRGRGHKTYDLEELRTRHEGTPFVLSSVLSAACNIYAA</sequence>
<protein>
    <submittedName>
        <fullName evidence="2">Transmembrane protein</fullName>
    </submittedName>
</protein>
<dbReference type="GeneID" id="94423737"/>
<feature type="compositionally biased region" description="Low complexity" evidence="1">
    <location>
        <begin position="214"/>
        <end position="225"/>
    </location>
</feature>
<comment type="caution">
    <text evidence="2">The sequence shown here is derived from an EMBL/GenBank/DDBJ whole genome shotgun (WGS) entry which is preliminary data.</text>
</comment>
<name>A0A2C6LHI8_9APIC</name>
<proteinExistence type="predicted"/>
<keyword evidence="2" id="KW-0472">Membrane</keyword>
<evidence type="ECO:0000313" key="2">
    <source>
        <dbReference type="EMBL" id="PHJ25853.1"/>
    </source>
</evidence>
<dbReference type="AlphaFoldDB" id="A0A2C6LHI8"/>
<dbReference type="OrthoDB" id="191535at2759"/>
<reference evidence="2 3" key="1">
    <citation type="journal article" date="2017" name="Int. J. Parasitol.">
        <title>The genome of the protozoan parasite Cystoisospora suis and a reverse vaccinology approach to identify vaccine candidates.</title>
        <authorList>
            <person name="Palmieri N."/>
            <person name="Shrestha A."/>
            <person name="Ruttkowski B."/>
            <person name="Beck T."/>
            <person name="Vogl C."/>
            <person name="Tomley F."/>
            <person name="Blake D.P."/>
            <person name="Joachim A."/>
        </authorList>
    </citation>
    <scope>NUCLEOTIDE SEQUENCE [LARGE SCALE GENOMIC DNA]</scope>
    <source>
        <strain evidence="2 3">Wien I</strain>
    </source>
</reference>
<dbReference type="EMBL" id="MIGC01000119">
    <property type="protein sequence ID" value="PHJ25853.1"/>
    <property type="molecule type" value="Genomic_DNA"/>
</dbReference>
<dbReference type="VEuPathDB" id="ToxoDB:CSUI_000292"/>
<keyword evidence="3" id="KW-1185">Reference proteome</keyword>
<keyword evidence="2" id="KW-0812">Transmembrane</keyword>
<dbReference type="Proteomes" id="UP000221165">
    <property type="component" value="Unassembled WGS sequence"/>
</dbReference>
<evidence type="ECO:0000256" key="1">
    <source>
        <dbReference type="SAM" id="MobiDB-lite"/>
    </source>
</evidence>
<organism evidence="2 3">
    <name type="scientific">Cystoisospora suis</name>
    <dbReference type="NCBI Taxonomy" id="483139"/>
    <lineage>
        <taxon>Eukaryota</taxon>
        <taxon>Sar</taxon>
        <taxon>Alveolata</taxon>
        <taxon>Apicomplexa</taxon>
        <taxon>Conoidasida</taxon>
        <taxon>Coccidia</taxon>
        <taxon>Eucoccidiorida</taxon>
        <taxon>Eimeriorina</taxon>
        <taxon>Sarcocystidae</taxon>
        <taxon>Cystoisospora</taxon>
    </lineage>
</organism>
<accession>A0A2C6LHI8</accession>